<feature type="compositionally biased region" description="Polar residues" evidence="1">
    <location>
        <begin position="1"/>
        <end position="10"/>
    </location>
</feature>
<accession>A0A914X908</accession>
<reference evidence="3" key="1">
    <citation type="submission" date="2022-11" db="UniProtKB">
        <authorList>
            <consortium name="WormBaseParasite"/>
        </authorList>
    </citation>
    <scope>IDENTIFICATION</scope>
</reference>
<sequence length="126" mass="14007">MDGAPQSSPAAQRLRAKRPTHNAHTAKSIRGRRAGGTACRSAVVVFAACKRRLRTRYQVRLFRRPCSRSHDPLAWRQAGTAAYVARSPTRYPRPLDAAARSTYSIASPLYYTRRSFLCKNACPGDS</sequence>
<name>A0A914X908_9BILA</name>
<evidence type="ECO:0000313" key="3">
    <source>
        <dbReference type="WBParaSite" id="PSAMB.scaffold705size43410.g8262.t1"/>
    </source>
</evidence>
<feature type="region of interest" description="Disordered" evidence="1">
    <location>
        <begin position="1"/>
        <end position="35"/>
    </location>
</feature>
<protein>
    <submittedName>
        <fullName evidence="3">Uncharacterized protein</fullName>
    </submittedName>
</protein>
<keyword evidence="2" id="KW-1185">Reference proteome</keyword>
<evidence type="ECO:0000313" key="2">
    <source>
        <dbReference type="Proteomes" id="UP000887566"/>
    </source>
</evidence>
<dbReference type="Proteomes" id="UP000887566">
    <property type="component" value="Unplaced"/>
</dbReference>
<proteinExistence type="predicted"/>
<evidence type="ECO:0000256" key="1">
    <source>
        <dbReference type="SAM" id="MobiDB-lite"/>
    </source>
</evidence>
<dbReference type="AlphaFoldDB" id="A0A914X908"/>
<dbReference type="WBParaSite" id="PSAMB.scaffold705size43410.g8262.t1">
    <property type="protein sequence ID" value="PSAMB.scaffold705size43410.g8262.t1"/>
    <property type="gene ID" value="PSAMB.scaffold705size43410.g8262"/>
</dbReference>
<organism evidence="2 3">
    <name type="scientific">Plectus sambesii</name>
    <dbReference type="NCBI Taxonomy" id="2011161"/>
    <lineage>
        <taxon>Eukaryota</taxon>
        <taxon>Metazoa</taxon>
        <taxon>Ecdysozoa</taxon>
        <taxon>Nematoda</taxon>
        <taxon>Chromadorea</taxon>
        <taxon>Plectida</taxon>
        <taxon>Plectina</taxon>
        <taxon>Plectoidea</taxon>
        <taxon>Plectidae</taxon>
        <taxon>Plectus</taxon>
    </lineage>
</organism>